<evidence type="ECO:0000313" key="1">
    <source>
        <dbReference type="EMBL" id="MBR7782705.1"/>
    </source>
</evidence>
<dbReference type="RefSeq" id="WP_212688010.1">
    <property type="nucleotide sequence ID" value="NZ_JAGSPN010000007.1"/>
</dbReference>
<evidence type="ECO:0000313" key="2">
    <source>
        <dbReference type="Proteomes" id="UP000680067"/>
    </source>
</evidence>
<gene>
    <name evidence="1" type="ORF">KDM89_11165</name>
</gene>
<name>A0A941DMV2_9BURK</name>
<organism evidence="1 2">
    <name type="scientific">Undibacterium luofuense</name>
    <dbReference type="NCBI Taxonomy" id="2828733"/>
    <lineage>
        <taxon>Bacteria</taxon>
        <taxon>Pseudomonadati</taxon>
        <taxon>Pseudomonadota</taxon>
        <taxon>Betaproteobacteria</taxon>
        <taxon>Burkholderiales</taxon>
        <taxon>Oxalobacteraceae</taxon>
        <taxon>Undibacterium</taxon>
    </lineage>
</organism>
<reference evidence="1" key="1">
    <citation type="submission" date="2021-04" db="EMBL/GenBank/DDBJ databases">
        <title>novel species isolated from subtropical streams in China.</title>
        <authorList>
            <person name="Lu H."/>
        </authorList>
    </citation>
    <scope>NUCLEOTIDE SEQUENCE</scope>
    <source>
        <strain evidence="1">LFS511W</strain>
    </source>
</reference>
<dbReference type="AlphaFoldDB" id="A0A941DMV2"/>
<proteinExistence type="predicted"/>
<dbReference type="EMBL" id="JAGSPN010000007">
    <property type="protein sequence ID" value="MBR7782705.1"/>
    <property type="molecule type" value="Genomic_DNA"/>
</dbReference>
<sequence>MSFIATSNPGTAQKDIISNDGFFPDISIQTLRDKTRIDGTVTDDRLIDATVAAIIHVNNQLQTFRQKQTDAGYQHMAEVPAAQVNQSSVLIAHYFRAVYCTAKADLIERYSDYDTTATSLDDKKLVGWLSSGPDEQRRNAQWAISDIIGRSHVTVELI</sequence>
<protein>
    <submittedName>
        <fullName evidence="1">Head completion/stabilization protein</fullName>
    </submittedName>
</protein>
<dbReference type="Proteomes" id="UP000680067">
    <property type="component" value="Unassembled WGS sequence"/>
</dbReference>
<dbReference type="Pfam" id="PF05926">
    <property type="entry name" value="Phage_GPL"/>
    <property type="match status" value="1"/>
</dbReference>
<comment type="caution">
    <text evidence="1">The sequence shown here is derived from an EMBL/GenBank/DDBJ whole genome shotgun (WGS) entry which is preliminary data.</text>
</comment>
<keyword evidence="2" id="KW-1185">Reference proteome</keyword>
<accession>A0A941DMV2</accession>
<dbReference type="InterPro" id="IPR009225">
    <property type="entry name" value="Phage_head_completion_GpL"/>
</dbReference>